<proteinExistence type="predicted"/>
<keyword evidence="2" id="KW-1185">Reference proteome</keyword>
<evidence type="ECO:0000313" key="2">
    <source>
        <dbReference type="Proteomes" id="UP001150603"/>
    </source>
</evidence>
<sequence>MRFSLSSAAVLGGTMLAHSALAINPLVIKGAKWFDSKTGAQFFAKGVDYQPDIIETSQTRDPLANKEACDRDLPFLKDLGVNAIRVYQTEAYNNHDYCMNALAAAGIYVMLDLSTPTETINRDSPAYDADLLGYYHQKVDAFGGYDNVMGFLAGNEVANAPNNTDSAAYVKAALRDVKAYIKKKGFSVPVGYATNDDADIRWQQQTYFDCSSKEEQAEFYGLNIYSWCGEDSSYEISGYDKVVKNFTSWDVPVLLTEYGCNTIRPRTFPEIAAIYGSSMTAVFSGGFVYEYVEEDNAYGLVTVSGTKGTKTKDYDNFKKALSATNPKGVTMSSYSSSAKMQSCPSVGTSNSWLASATLPPTPSNATCECMMKTLSCVSKDTSAPTDADKLKTWSSTVGDIFSYACSSIDCSAITGNGTTGKYGKYSGCDVVSRVSWALNAYYQANGKKSTSCDFDGFAKVATPSSSSDSSCSNSTDDSSSDSSSTGSSNSSSKSKGNSNTSDAGKNFSAITALTTVAIVAVAAAAF</sequence>
<reference evidence="1" key="1">
    <citation type="submission" date="2022-07" db="EMBL/GenBank/DDBJ databases">
        <title>Phylogenomic reconstructions and comparative analyses of Kickxellomycotina fungi.</title>
        <authorList>
            <person name="Reynolds N.K."/>
            <person name="Stajich J.E."/>
            <person name="Barry K."/>
            <person name="Grigoriev I.V."/>
            <person name="Crous P."/>
            <person name="Smith M.E."/>
        </authorList>
    </citation>
    <scope>NUCLEOTIDE SEQUENCE</scope>
    <source>
        <strain evidence="1">NRRL 5244</strain>
    </source>
</reference>
<evidence type="ECO:0000313" key="1">
    <source>
        <dbReference type="EMBL" id="KAJ1950705.1"/>
    </source>
</evidence>
<gene>
    <name evidence="1" type="primary">gel4</name>
    <name evidence="1" type="ORF">FBU59_000553</name>
</gene>
<accession>A0ACC1JGB7</accession>
<comment type="caution">
    <text evidence="1">The sequence shown here is derived from an EMBL/GenBank/DDBJ whole genome shotgun (WGS) entry which is preliminary data.</text>
</comment>
<dbReference type="EMBL" id="JANBPW010000144">
    <property type="protein sequence ID" value="KAJ1950705.1"/>
    <property type="molecule type" value="Genomic_DNA"/>
</dbReference>
<protein>
    <submittedName>
        <fullName evidence="1">1 3-beta-glucanosyltransferase gel4</fullName>
    </submittedName>
</protein>
<organism evidence="1 2">
    <name type="scientific">Linderina macrospora</name>
    <dbReference type="NCBI Taxonomy" id="4868"/>
    <lineage>
        <taxon>Eukaryota</taxon>
        <taxon>Fungi</taxon>
        <taxon>Fungi incertae sedis</taxon>
        <taxon>Zoopagomycota</taxon>
        <taxon>Kickxellomycotina</taxon>
        <taxon>Kickxellomycetes</taxon>
        <taxon>Kickxellales</taxon>
        <taxon>Kickxellaceae</taxon>
        <taxon>Linderina</taxon>
    </lineage>
</organism>
<name>A0ACC1JGB7_9FUNG</name>
<dbReference type="Proteomes" id="UP001150603">
    <property type="component" value="Unassembled WGS sequence"/>
</dbReference>